<name>A0A815RAS2_9BILA</name>
<dbReference type="Pfam" id="PF00069">
    <property type="entry name" value="Pkinase"/>
    <property type="match status" value="1"/>
</dbReference>
<evidence type="ECO:0000259" key="6">
    <source>
        <dbReference type="PROSITE" id="PS50011"/>
    </source>
</evidence>
<dbReference type="PROSITE" id="PS50011">
    <property type="entry name" value="PROTEIN_KINASE_DOM"/>
    <property type="match status" value="1"/>
</dbReference>
<evidence type="ECO:0000256" key="4">
    <source>
        <dbReference type="ARBA" id="ARBA00022777"/>
    </source>
</evidence>
<dbReference type="PANTHER" id="PTHR24342:SF20">
    <property type="entry name" value="MYOSIN LIGHT CHAIN KINASE, SMOOTH MUSCLE"/>
    <property type="match status" value="1"/>
</dbReference>
<dbReference type="AlphaFoldDB" id="A0A815RAS2"/>
<keyword evidence="4" id="KW-0418">Kinase</keyword>
<evidence type="ECO:0000256" key="3">
    <source>
        <dbReference type="ARBA" id="ARBA00022741"/>
    </source>
</evidence>
<keyword evidence="3" id="KW-0547">Nucleotide-binding</keyword>
<evidence type="ECO:0000313" key="8">
    <source>
        <dbReference type="Proteomes" id="UP000663864"/>
    </source>
</evidence>
<dbReference type="GO" id="GO:0004674">
    <property type="term" value="F:protein serine/threonine kinase activity"/>
    <property type="evidence" value="ECO:0007669"/>
    <property type="project" value="UniProtKB-KW"/>
</dbReference>
<feature type="non-terminal residue" evidence="7">
    <location>
        <position position="1"/>
    </location>
</feature>
<dbReference type="Gene3D" id="3.30.200.20">
    <property type="entry name" value="Phosphorylase Kinase, domain 1"/>
    <property type="match status" value="1"/>
</dbReference>
<dbReference type="PANTHER" id="PTHR24342">
    <property type="entry name" value="SERINE/THREONINE-PROTEIN KINASE 17"/>
    <property type="match status" value="1"/>
</dbReference>
<dbReference type="GO" id="GO:0005634">
    <property type="term" value="C:nucleus"/>
    <property type="evidence" value="ECO:0007669"/>
    <property type="project" value="TreeGrafter"/>
</dbReference>
<evidence type="ECO:0000256" key="5">
    <source>
        <dbReference type="ARBA" id="ARBA00022840"/>
    </source>
</evidence>
<sequence length="258" mass="29879">WHIWDKDRQAQRATLKHRSIYDYYDIPEETGCGAFDVVHRCMEKTTGKTCAAKFIPKLTSDDKATVRRKIEVMMELNHPKLSHLYGAFEEVEMVLVTEFVASEDLFDHIADPNFKTTKTEAFQYMRQISTKLNPNEVVKVSAATVGFVAPEIFDHDAVEFNRDMWSTGVLSYVIQDNSETMENIRRCDVCFPNEVFAGISDQGKDFTQNLLLKNRYYGDVIDRIDGYVWYLLDNDQINETYVYELYSITGPFKPNGKN</sequence>
<dbReference type="GO" id="GO:0043065">
    <property type="term" value="P:positive regulation of apoptotic process"/>
    <property type="evidence" value="ECO:0007669"/>
    <property type="project" value="TreeGrafter"/>
</dbReference>
<proteinExistence type="predicted"/>
<feature type="domain" description="Protein kinase" evidence="6">
    <location>
        <begin position="24"/>
        <end position="258"/>
    </location>
</feature>
<reference evidence="7" key="1">
    <citation type="submission" date="2021-02" db="EMBL/GenBank/DDBJ databases">
        <authorList>
            <person name="Nowell W R."/>
        </authorList>
    </citation>
    <scope>NUCLEOTIDE SEQUENCE</scope>
</reference>
<dbReference type="InterPro" id="IPR000719">
    <property type="entry name" value="Prot_kinase_dom"/>
</dbReference>
<dbReference type="EMBL" id="CAJNOT010005766">
    <property type="protein sequence ID" value="CAF1474446.1"/>
    <property type="molecule type" value="Genomic_DNA"/>
</dbReference>
<organism evidence="7 8">
    <name type="scientific">Rotaria sordida</name>
    <dbReference type="NCBI Taxonomy" id="392033"/>
    <lineage>
        <taxon>Eukaryota</taxon>
        <taxon>Metazoa</taxon>
        <taxon>Spiralia</taxon>
        <taxon>Gnathifera</taxon>
        <taxon>Rotifera</taxon>
        <taxon>Eurotatoria</taxon>
        <taxon>Bdelloidea</taxon>
        <taxon>Philodinida</taxon>
        <taxon>Philodinidae</taxon>
        <taxon>Rotaria</taxon>
    </lineage>
</organism>
<dbReference type="Proteomes" id="UP000663864">
    <property type="component" value="Unassembled WGS sequence"/>
</dbReference>
<comment type="caution">
    <text evidence="7">The sequence shown here is derived from an EMBL/GenBank/DDBJ whole genome shotgun (WGS) entry which is preliminary data.</text>
</comment>
<dbReference type="SUPFAM" id="SSF56112">
    <property type="entry name" value="Protein kinase-like (PK-like)"/>
    <property type="match status" value="1"/>
</dbReference>
<accession>A0A815RAS2</accession>
<dbReference type="SMART" id="SM00220">
    <property type="entry name" value="S_TKc"/>
    <property type="match status" value="1"/>
</dbReference>
<keyword evidence="1" id="KW-0723">Serine/threonine-protein kinase</keyword>
<keyword evidence="2" id="KW-0808">Transferase</keyword>
<dbReference type="Gene3D" id="1.10.510.10">
    <property type="entry name" value="Transferase(Phosphotransferase) domain 1"/>
    <property type="match status" value="1"/>
</dbReference>
<dbReference type="InterPro" id="IPR011009">
    <property type="entry name" value="Kinase-like_dom_sf"/>
</dbReference>
<dbReference type="GO" id="GO:0005524">
    <property type="term" value="F:ATP binding"/>
    <property type="evidence" value="ECO:0007669"/>
    <property type="project" value="UniProtKB-KW"/>
</dbReference>
<dbReference type="GO" id="GO:0035556">
    <property type="term" value="P:intracellular signal transduction"/>
    <property type="evidence" value="ECO:0007669"/>
    <property type="project" value="TreeGrafter"/>
</dbReference>
<evidence type="ECO:0000256" key="2">
    <source>
        <dbReference type="ARBA" id="ARBA00022679"/>
    </source>
</evidence>
<keyword evidence="5" id="KW-0067">ATP-binding</keyword>
<evidence type="ECO:0000256" key="1">
    <source>
        <dbReference type="ARBA" id="ARBA00022527"/>
    </source>
</evidence>
<protein>
    <recommendedName>
        <fullName evidence="6">Protein kinase domain-containing protein</fullName>
    </recommendedName>
</protein>
<gene>
    <name evidence="7" type="ORF">ZHD862_LOCUS36285</name>
</gene>
<evidence type="ECO:0000313" key="7">
    <source>
        <dbReference type="EMBL" id="CAF1474446.1"/>
    </source>
</evidence>